<reference evidence="3" key="1">
    <citation type="submission" date="2016-10" db="EMBL/GenBank/DDBJ databases">
        <authorList>
            <person name="Varghese N."/>
            <person name="Submissions S."/>
        </authorList>
    </citation>
    <scope>NUCLEOTIDE SEQUENCE [LARGE SCALE GENOMIC DNA]</scope>
    <source>
        <strain evidence="3">DSM 123</strain>
    </source>
</reference>
<keyword evidence="3" id="KW-1185">Reference proteome</keyword>
<gene>
    <name evidence="2" type="ORF">SAMN05444123_101514</name>
</gene>
<dbReference type="Proteomes" id="UP000199615">
    <property type="component" value="Unassembled WGS sequence"/>
</dbReference>
<feature type="region of interest" description="Disordered" evidence="1">
    <location>
        <begin position="13"/>
        <end position="37"/>
    </location>
</feature>
<evidence type="ECO:0000313" key="3">
    <source>
        <dbReference type="Proteomes" id="UP000199615"/>
    </source>
</evidence>
<evidence type="ECO:0000313" key="2">
    <source>
        <dbReference type="EMBL" id="SEO16482.1"/>
    </source>
</evidence>
<dbReference type="AlphaFoldDB" id="A0A1H8MGE8"/>
<name>A0A1H8MGE8_9BRAD</name>
<evidence type="ECO:0000256" key="1">
    <source>
        <dbReference type="SAM" id="MobiDB-lite"/>
    </source>
</evidence>
<accession>A0A1H8MGE8</accession>
<dbReference type="EMBL" id="FODT01000001">
    <property type="protein sequence ID" value="SEO16482.1"/>
    <property type="molecule type" value="Genomic_DNA"/>
</dbReference>
<protein>
    <submittedName>
        <fullName evidence="2">Uncharacterized protein</fullName>
    </submittedName>
</protein>
<proteinExistence type="predicted"/>
<feature type="compositionally biased region" description="Gly residues" evidence="1">
    <location>
        <begin position="28"/>
        <end position="37"/>
    </location>
</feature>
<sequence>MRGRLHRLEAIHHNFPKHNAPPLPLAGEGWGGGNRGQ</sequence>
<organism evidence="2 3">
    <name type="scientific">Rhodopseudomonas pseudopalustris</name>
    <dbReference type="NCBI Taxonomy" id="1513892"/>
    <lineage>
        <taxon>Bacteria</taxon>
        <taxon>Pseudomonadati</taxon>
        <taxon>Pseudomonadota</taxon>
        <taxon>Alphaproteobacteria</taxon>
        <taxon>Hyphomicrobiales</taxon>
        <taxon>Nitrobacteraceae</taxon>
        <taxon>Rhodopseudomonas</taxon>
    </lineage>
</organism>